<dbReference type="SMART" id="SM00855">
    <property type="entry name" value="PGAM"/>
    <property type="match status" value="1"/>
</dbReference>
<evidence type="ECO:0000256" key="4">
    <source>
        <dbReference type="NCBIfam" id="TIGR03162"/>
    </source>
</evidence>
<evidence type="ECO:0000256" key="3">
    <source>
        <dbReference type="ARBA" id="ARBA00023235"/>
    </source>
</evidence>
<dbReference type="Gene3D" id="3.40.50.1240">
    <property type="entry name" value="Phosphoglycerate mutase-like"/>
    <property type="match status" value="1"/>
</dbReference>
<feature type="active site" description="Proton donor/acceptor" evidence="5">
    <location>
        <position position="82"/>
    </location>
</feature>
<dbReference type="CDD" id="cd07067">
    <property type="entry name" value="HP_PGM_like"/>
    <property type="match status" value="1"/>
</dbReference>
<accession>A0A4Z0RAX6</accession>
<dbReference type="OrthoDB" id="9781415at2"/>
<name>A0A4Z0RAX6_9FIRM</name>
<proteinExistence type="inferred from homology"/>
<evidence type="ECO:0000256" key="6">
    <source>
        <dbReference type="PIRSR" id="PIRSR613078-2"/>
    </source>
</evidence>
<evidence type="ECO:0000313" key="7">
    <source>
        <dbReference type="EMBL" id="TGE39317.1"/>
    </source>
</evidence>
<dbReference type="InterPro" id="IPR017578">
    <property type="entry name" value="Ribazole_CobC"/>
</dbReference>
<feature type="active site" description="Tele-phosphohistidine intermediate" evidence="5">
    <location>
        <position position="9"/>
    </location>
</feature>
<dbReference type="GO" id="GO:0043755">
    <property type="term" value="F:alpha-ribazole phosphatase activity"/>
    <property type="evidence" value="ECO:0007669"/>
    <property type="project" value="UniProtKB-UniRule"/>
</dbReference>
<comment type="caution">
    <text evidence="7">The sequence shown here is derived from an EMBL/GenBank/DDBJ whole genome shotgun (WGS) entry which is preliminary data.</text>
</comment>
<keyword evidence="2" id="KW-0324">Glycolysis</keyword>
<evidence type="ECO:0000256" key="5">
    <source>
        <dbReference type="PIRSR" id="PIRSR613078-1"/>
    </source>
</evidence>
<dbReference type="InterPro" id="IPR013078">
    <property type="entry name" value="His_Pase_superF_clade-1"/>
</dbReference>
<feature type="binding site" evidence="6">
    <location>
        <position position="58"/>
    </location>
    <ligand>
        <name>substrate</name>
    </ligand>
</feature>
<dbReference type="SUPFAM" id="SSF53254">
    <property type="entry name" value="Phosphoglycerate mutase-like"/>
    <property type="match status" value="1"/>
</dbReference>
<reference evidence="7 8" key="1">
    <citation type="submission" date="2019-03" db="EMBL/GenBank/DDBJ databases">
        <title>Draft Genome Sequence of Desulfosporosinus fructosivorans Strain 63.6F, Isolated from Marine Sediment in the Baltic Sea.</title>
        <authorList>
            <person name="Hausmann B."/>
            <person name="Vandieken V."/>
            <person name="Pjevac P."/>
            <person name="Schreck K."/>
            <person name="Herbold C.W."/>
            <person name="Loy A."/>
        </authorList>
    </citation>
    <scope>NUCLEOTIDE SEQUENCE [LARGE SCALE GENOMIC DNA]</scope>
    <source>
        <strain evidence="7 8">63.6F</strain>
    </source>
</reference>
<evidence type="ECO:0000256" key="1">
    <source>
        <dbReference type="ARBA" id="ARBA00006717"/>
    </source>
</evidence>
<protein>
    <recommendedName>
        <fullName evidence="4">Alpha-ribazole phosphatase</fullName>
        <ecNumber evidence="4">3.1.3.73</ecNumber>
    </recommendedName>
</protein>
<evidence type="ECO:0000313" key="8">
    <source>
        <dbReference type="Proteomes" id="UP000298460"/>
    </source>
</evidence>
<dbReference type="GO" id="GO:0009236">
    <property type="term" value="P:cobalamin biosynthetic process"/>
    <property type="evidence" value="ECO:0007669"/>
    <property type="project" value="UniProtKB-UniRule"/>
</dbReference>
<dbReference type="NCBIfam" id="TIGR03162">
    <property type="entry name" value="ribazole_cobC"/>
    <property type="match status" value="1"/>
</dbReference>
<dbReference type="PANTHER" id="PTHR11931">
    <property type="entry name" value="PHOSPHOGLYCERATE MUTASE"/>
    <property type="match status" value="1"/>
</dbReference>
<dbReference type="Proteomes" id="UP000298460">
    <property type="component" value="Unassembled WGS sequence"/>
</dbReference>
<dbReference type="GO" id="GO:0016868">
    <property type="term" value="F:intramolecular phosphotransferase activity"/>
    <property type="evidence" value="ECO:0007669"/>
    <property type="project" value="InterPro"/>
</dbReference>
<dbReference type="AlphaFoldDB" id="A0A4Z0RAX6"/>
<dbReference type="InterPro" id="IPR005952">
    <property type="entry name" value="Phosphogly_mut1"/>
</dbReference>
<keyword evidence="8" id="KW-1185">Reference proteome</keyword>
<keyword evidence="3" id="KW-0413">Isomerase</keyword>
<dbReference type="Pfam" id="PF00300">
    <property type="entry name" value="His_Phos_1"/>
    <property type="match status" value="1"/>
</dbReference>
<organism evidence="7 8">
    <name type="scientific">Desulfosporosinus fructosivorans</name>
    <dbReference type="NCBI Taxonomy" id="2018669"/>
    <lineage>
        <taxon>Bacteria</taxon>
        <taxon>Bacillati</taxon>
        <taxon>Bacillota</taxon>
        <taxon>Clostridia</taxon>
        <taxon>Eubacteriales</taxon>
        <taxon>Desulfitobacteriaceae</taxon>
        <taxon>Desulfosporosinus</taxon>
    </lineage>
</organism>
<gene>
    <name evidence="7" type="primary">cobC</name>
    <name evidence="7" type="ORF">E4K67_07740</name>
</gene>
<dbReference type="RefSeq" id="WP_135545812.1">
    <property type="nucleotide sequence ID" value="NZ_SPQQ01000002.1"/>
</dbReference>
<dbReference type="EC" id="3.1.3.73" evidence="4"/>
<comment type="similarity">
    <text evidence="1">Belongs to the phosphoglycerate mutase family. BPG-dependent PGAM subfamily.</text>
</comment>
<dbReference type="GO" id="GO:0006096">
    <property type="term" value="P:glycolytic process"/>
    <property type="evidence" value="ECO:0007669"/>
    <property type="project" value="UniProtKB-KW"/>
</dbReference>
<dbReference type="PIRSF" id="PIRSF000709">
    <property type="entry name" value="6PFK_2-Ptase"/>
    <property type="match status" value="1"/>
</dbReference>
<sequence>MKQIYLVRHGDIGLGHEKRYIGVTDLALSEAGREQAHFLKEYLSSISFERSYCSPLMRSRETADIITTVQPISPIVQSYLKEVNMGDWEGKLFTDIRNEYPLEYKQRGEDIANYRPPCGESFSDCYQRVIPPFESMILSNTKNILVVGHAGINRVILCYALGLPLNHLFKLKQSYGCLNILLYDKKRFQLKTYFENPVHDQDKKVEEL</sequence>
<dbReference type="InterPro" id="IPR029033">
    <property type="entry name" value="His_PPase_superfam"/>
</dbReference>
<dbReference type="EMBL" id="SPQQ01000002">
    <property type="protein sequence ID" value="TGE39317.1"/>
    <property type="molecule type" value="Genomic_DNA"/>
</dbReference>
<evidence type="ECO:0000256" key="2">
    <source>
        <dbReference type="ARBA" id="ARBA00023152"/>
    </source>
</evidence>